<reference evidence="1" key="1">
    <citation type="submission" date="2016-01" db="EMBL/GenBank/DDBJ databases">
        <authorList>
            <person name="Peeters C."/>
        </authorList>
    </citation>
    <scope>NUCLEOTIDE SEQUENCE [LARGE SCALE GENOMIC DNA]</scope>
    <source>
        <strain evidence="1">LMG 22940</strain>
    </source>
</reference>
<accession>A0A158K795</accession>
<evidence type="ECO:0000313" key="2">
    <source>
        <dbReference type="Proteomes" id="UP000054770"/>
    </source>
</evidence>
<dbReference type="EMBL" id="FCON02000065">
    <property type="protein sequence ID" value="SAL76341.1"/>
    <property type="molecule type" value="Genomic_DNA"/>
</dbReference>
<dbReference type="CDD" id="cd06558">
    <property type="entry name" value="crotonase-like"/>
    <property type="match status" value="1"/>
</dbReference>
<gene>
    <name evidence="1" type="ORF">AWB68_04962</name>
</gene>
<sequence>MPLLMKEADERVAYLTLNRPDRRNALNKELCEQLCSQLVKCAEDESVKVIVIRGAGTAFCGGADVTEMRASSSQADIVAYAERNAHLLKLAPSLRVPVLAALNGPAVGAGAALALACDGIVMAEHATLSFPEIHHGIAPLLVWPSLERHVGRLAAFEILTGDGPITAYQALERRWVNRVVKSEDLQTEVRAWALKIAALSSSALSGMKRIAFASDGCSLEGSLLKAVDAYKNQ</sequence>
<dbReference type="PANTHER" id="PTHR11941">
    <property type="entry name" value="ENOYL-COA HYDRATASE-RELATED"/>
    <property type="match status" value="1"/>
</dbReference>
<dbReference type="InterPro" id="IPR029045">
    <property type="entry name" value="ClpP/crotonase-like_dom_sf"/>
</dbReference>
<dbReference type="Proteomes" id="UP000054770">
    <property type="component" value="Unassembled WGS sequence"/>
</dbReference>
<dbReference type="GO" id="GO:0006635">
    <property type="term" value="P:fatty acid beta-oxidation"/>
    <property type="evidence" value="ECO:0007669"/>
    <property type="project" value="TreeGrafter"/>
</dbReference>
<proteinExistence type="predicted"/>
<name>A0A158K795_9BURK</name>
<dbReference type="Gene3D" id="3.90.226.10">
    <property type="entry name" value="2-enoyl-CoA Hydratase, Chain A, domain 1"/>
    <property type="match status" value="1"/>
</dbReference>
<protein>
    <submittedName>
        <fullName evidence="1">Short chain enoyl-CoA hydratase</fullName>
    </submittedName>
</protein>
<keyword evidence="2" id="KW-1185">Reference proteome</keyword>
<dbReference type="AlphaFoldDB" id="A0A158K795"/>
<dbReference type="InterPro" id="IPR001753">
    <property type="entry name" value="Enoyl-CoA_hydra/iso"/>
</dbReference>
<organism evidence="1 2">
    <name type="scientific">Caballeronia choica</name>
    <dbReference type="NCBI Taxonomy" id="326476"/>
    <lineage>
        <taxon>Bacteria</taxon>
        <taxon>Pseudomonadati</taxon>
        <taxon>Pseudomonadota</taxon>
        <taxon>Betaproteobacteria</taxon>
        <taxon>Burkholderiales</taxon>
        <taxon>Burkholderiaceae</taxon>
        <taxon>Caballeronia</taxon>
    </lineage>
</organism>
<comment type="caution">
    <text evidence="1">The sequence shown here is derived from an EMBL/GenBank/DDBJ whole genome shotgun (WGS) entry which is preliminary data.</text>
</comment>
<dbReference type="GO" id="GO:0003824">
    <property type="term" value="F:catalytic activity"/>
    <property type="evidence" value="ECO:0007669"/>
    <property type="project" value="UniProtKB-ARBA"/>
</dbReference>
<dbReference type="PANTHER" id="PTHR11941:SF54">
    <property type="entry name" value="ENOYL-COA HYDRATASE, MITOCHONDRIAL"/>
    <property type="match status" value="1"/>
</dbReference>
<dbReference type="SUPFAM" id="SSF52096">
    <property type="entry name" value="ClpP/crotonase"/>
    <property type="match status" value="1"/>
</dbReference>
<dbReference type="Pfam" id="PF00378">
    <property type="entry name" value="ECH_1"/>
    <property type="match status" value="1"/>
</dbReference>
<evidence type="ECO:0000313" key="1">
    <source>
        <dbReference type="EMBL" id="SAL76341.1"/>
    </source>
</evidence>